<reference evidence="1 2" key="1">
    <citation type="submission" date="2021-09" db="EMBL/GenBank/DDBJ databases">
        <title>Genome sequencing and assembly of Chryseobacterium sp. RG1.</title>
        <authorList>
            <person name="Chhetri G."/>
        </authorList>
    </citation>
    <scope>NUCLEOTIDE SEQUENCE [LARGE SCALE GENOMIC DNA]</scope>
    <source>
        <strain evidence="1 2">RG1</strain>
    </source>
</reference>
<dbReference type="Proteomes" id="UP000618240">
    <property type="component" value="Unassembled WGS sequence"/>
</dbReference>
<evidence type="ECO:0000313" key="2">
    <source>
        <dbReference type="Proteomes" id="UP000618240"/>
    </source>
</evidence>
<accession>A0ABS8A3A5</accession>
<dbReference type="RefSeq" id="WP_225688979.1">
    <property type="nucleotide sequence ID" value="NZ_JAERSE020000003.1"/>
</dbReference>
<organism evidence="1 2">
    <name type="scientific">Chryseobacterium tagetis</name>
    <dbReference type="NCBI Taxonomy" id="2801334"/>
    <lineage>
        <taxon>Bacteria</taxon>
        <taxon>Pseudomonadati</taxon>
        <taxon>Bacteroidota</taxon>
        <taxon>Flavobacteriia</taxon>
        <taxon>Flavobacteriales</taxon>
        <taxon>Weeksellaceae</taxon>
        <taxon>Chryseobacterium group</taxon>
        <taxon>Chryseobacterium</taxon>
    </lineage>
</organism>
<proteinExistence type="predicted"/>
<evidence type="ECO:0000313" key="1">
    <source>
        <dbReference type="EMBL" id="MCA6067908.1"/>
    </source>
</evidence>
<gene>
    <name evidence="1" type="ORF">JI747_012005</name>
</gene>
<protein>
    <submittedName>
        <fullName evidence="1">Uncharacterized protein</fullName>
    </submittedName>
</protein>
<name>A0ABS8A3A5_9FLAO</name>
<sequence>MEKNELTTREKLKTYFETGKHPTENQFSDLIDSLKHRQDTLTDREVIIIANGLATLDKGYIQYYINNVGDLKFPIVISSQDEEDQVINIGSTNGNEKKQYFYGNAPYTVKAKGFPAEGLGETEYYYLNCQIDEFTSMIRLYGNSLPTIPDGFEFGTLTGKNLILQMTKQNLGQRVNIVNTGIKLVNKTQVPIQYMPQSSYWTYIFTADDMVTDHYNAWDYLYLYYKADLREIDQSIECKVYDADNETLLMTTSLNARQNNQNVWAGDTIMKVRNIRIECEYQNMSK</sequence>
<keyword evidence="2" id="KW-1185">Reference proteome</keyword>
<comment type="caution">
    <text evidence="1">The sequence shown here is derived from an EMBL/GenBank/DDBJ whole genome shotgun (WGS) entry which is preliminary data.</text>
</comment>
<dbReference type="EMBL" id="JAERSE020000003">
    <property type="protein sequence ID" value="MCA6067908.1"/>
    <property type="molecule type" value="Genomic_DNA"/>
</dbReference>